<evidence type="ECO:0000313" key="2">
    <source>
        <dbReference type="Proteomes" id="UP000555103"/>
    </source>
</evidence>
<protein>
    <submittedName>
        <fullName evidence="1">Uncharacterized protein</fullName>
    </submittedName>
</protein>
<organism evidence="1 2">
    <name type="scientific">Dysgonomonas hofstadii</name>
    <dbReference type="NCBI Taxonomy" id="637886"/>
    <lineage>
        <taxon>Bacteria</taxon>
        <taxon>Pseudomonadati</taxon>
        <taxon>Bacteroidota</taxon>
        <taxon>Bacteroidia</taxon>
        <taxon>Bacteroidales</taxon>
        <taxon>Dysgonomonadaceae</taxon>
        <taxon>Dysgonomonas</taxon>
    </lineage>
</organism>
<evidence type="ECO:0000313" key="1">
    <source>
        <dbReference type="EMBL" id="MBB4036994.1"/>
    </source>
</evidence>
<keyword evidence="2" id="KW-1185">Reference proteome</keyword>
<dbReference type="EMBL" id="JACIEP010000010">
    <property type="protein sequence ID" value="MBB4036994.1"/>
    <property type="molecule type" value="Genomic_DNA"/>
</dbReference>
<dbReference type="Proteomes" id="UP000555103">
    <property type="component" value="Unassembled WGS sequence"/>
</dbReference>
<dbReference type="RefSeq" id="WP_183307874.1">
    <property type="nucleotide sequence ID" value="NZ_JACIEP010000010.1"/>
</dbReference>
<proteinExistence type="predicted"/>
<sequence length="625" mass="70350">MEYTFKDEYYGVSNLPVIETGMNTTFFVSGSVKKSTDGVGTKENPYCSYNKTFAAPTAGNPSYNVEIFSDGYHKLSFFRNTAAGSSQFIGNNMRTCYLDGNMTCNGSFSRAYFFRMKLNLNITWTGGNNYVNAFYYCDILNISQISYTNILTFYNSIVRFNSTAGGNNNSYVGINSKTITNNNLSLVEKCNVDINQSVLTSYVDLYYAFSDCNFRIGNETGYTSLTGETEAELRADFIRRCDEQGLTYTTKTEYGETLPVYRWVFAKKSSHDGAVLPNSIIHDFERRRKVYFGYTSCREGILVSDAVNVPNSISMGNPNQNIEIFDNAAKLPSNSDILTKVTSKIQSNICWLGGLKQLTGADVVHNFDMKYGLAVDTSENIESTPAQSGDIEPGSYYVVRSVDEDIATIDYNGTSYSSSLAERKNIFLGVLGQTEFAQSTNATLYKLTGQLQYRHIDMRIANKIPDEIIKTGSLASGYWYLVEHDSDQENTTDYVTYKGVKYPATSSFLTDNSNLAFTTTGNIHLRRCWKEDFDYGVEAIDKDFWKNEQKPKWFKVIGSDLRCLMKRNVEIENEMQIDENGDYITSGHPQFYKIIVGDNGTLLPSFPIKGAYMQIRLVISTLNPM</sequence>
<gene>
    <name evidence="1" type="ORF">GGR21_002908</name>
</gene>
<accession>A0A840CTI5</accession>
<reference evidence="1 2" key="1">
    <citation type="submission" date="2020-08" db="EMBL/GenBank/DDBJ databases">
        <title>Genomic Encyclopedia of Type Strains, Phase IV (KMG-IV): sequencing the most valuable type-strain genomes for metagenomic binning, comparative biology and taxonomic classification.</title>
        <authorList>
            <person name="Goeker M."/>
        </authorList>
    </citation>
    <scope>NUCLEOTIDE SEQUENCE [LARGE SCALE GENOMIC DNA]</scope>
    <source>
        <strain evidence="1 2">DSM 104969</strain>
    </source>
</reference>
<name>A0A840CTI5_9BACT</name>
<comment type="caution">
    <text evidence="1">The sequence shown here is derived from an EMBL/GenBank/DDBJ whole genome shotgun (WGS) entry which is preliminary data.</text>
</comment>
<dbReference type="AlphaFoldDB" id="A0A840CTI5"/>